<evidence type="ECO:0008006" key="4">
    <source>
        <dbReference type="Google" id="ProtNLM"/>
    </source>
</evidence>
<feature type="transmembrane region" description="Helical" evidence="1">
    <location>
        <begin position="121"/>
        <end position="142"/>
    </location>
</feature>
<gene>
    <name evidence="2" type="ORF">P4I72_11910</name>
</gene>
<keyword evidence="1" id="KW-0472">Membrane</keyword>
<dbReference type="EMBL" id="JARLKY010000023">
    <property type="protein sequence ID" value="MEC0227830.1"/>
    <property type="molecule type" value="Genomic_DNA"/>
</dbReference>
<keyword evidence="3" id="KW-1185">Reference proteome</keyword>
<dbReference type="RefSeq" id="WP_173221705.1">
    <property type="nucleotide sequence ID" value="NZ_JABMKZ010000015.1"/>
</dbReference>
<evidence type="ECO:0000256" key="1">
    <source>
        <dbReference type="SAM" id="Phobius"/>
    </source>
</evidence>
<feature type="transmembrane region" description="Helical" evidence="1">
    <location>
        <begin position="9"/>
        <end position="26"/>
    </location>
</feature>
<dbReference type="Gene3D" id="1.20.120.1760">
    <property type="match status" value="1"/>
</dbReference>
<reference evidence="2 3" key="1">
    <citation type="submission" date="2023-03" db="EMBL/GenBank/DDBJ databases">
        <title>Bacillus Genome Sequencing.</title>
        <authorList>
            <person name="Dunlap C."/>
        </authorList>
    </citation>
    <scope>NUCLEOTIDE SEQUENCE [LARGE SCALE GENOMIC DNA]</scope>
    <source>
        <strain evidence="2 3">BD-533</strain>
    </source>
</reference>
<evidence type="ECO:0000313" key="3">
    <source>
        <dbReference type="Proteomes" id="UP001338137"/>
    </source>
</evidence>
<evidence type="ECO:0000313" key="2">
    <source>
        <dbReference type="EMBL" id="MEC0227830.1"/>
    </source>
</evidence>
<keyword evidence="1" id="KW-1133">Transmembrane helix</keyword>
<comment type="caution">
    <text evidence="2">The sequence shown here is derived from an EMBL/GenBank/DDBJ whole genome shotgun (WGS) entry which is preliminary data.</text>
</comment>
<protein>
    <recommendedName>
        <fullName evidence="4">CDP-diacylglycerol--serine O-phosphatidyltransferase</fullName>
    </recommendedName>
</protein>
<organism evidence="2 3">
    <name type="scientific">Paenibacillus alba</name>
    <dbReference type="NCBI Taxonomy" id="1197127"/>
    <lineage>
        <taxon>Bacteria</taxon>
        <taxon>Bacillati</taxon>
        <taxon>Bacillota</taxon>
        <taxon>Bacilli</taxon>
        <taxon>Bacillales</taxon>
        <taxon>Paenibacillaceae</taxon>
        <taxon>Paenibacillus</taxon>
    </lineage>
</organism>
<dbReference type="Proteomes" id="UP001338137">
    <property type="component" value="Unassembled WGS sequence"/>
</dbReference>
<feature type="transmembrane region" description="Helical" evidence="1">
    <location>
        <begin position="91"/>
        <end position="109"/>
    </location>
</feature>
<dbReference type="InterPro" id="IPR043130">
    <property type="entry name" value="CDP-OH_PTrfase_TM_dom"/>
</dbReference>
<accession>A0ABU6G2M3</accession>
<keyword evidence="1" id="KW-0812">Transmembrane</keyword>
<feature type="transmembrane region" description="Helical" evidence="1">
    <location>
        <begin position="148"/>
        <end position="166"/>
    </location>
</feature>
<proteinExistence type="predicted"/>
<name>A0ABU6G2M3_9BACL</name>
<sequence>MSVQTIPTLLKMAVLSGGMMSMFFSFHDKPSQAVLCIVLAAVLAGFDEYMVSKLSLATEFGKEFRSLAELISFGAAPALIVYLISLHKLPVSGLLLASLFIICGALRLARFNIATCVHRHHTGLPIHVAGCLLAVLALWSPILNHLELTVILVIVLCGLMVSRIKIPKISKPNLIHKKSF</sequence>
<dbReference type="InterPro" id="IPR000462">
    <property type="entry name" value="CDP-OH_P_trans"/>
</dbReference>
<dbReference type="Pfam" id="PF01066">
    <property type="entry name" value="CDP-OH_P_transf"/>
    <property type="match status" value="1"/>
</dbReference>
<feature type="transmembrane region" description="Helical" evidence="1">
    <location>
        <begin position="32"/>
        <end position="52"/>
    </location>
</feature>